<keyword evidence="2" id="KW-0813">Transport</keyword>
<dbReference type="Gene3D" id="1.20.1740.10">
    <property type="entry name" value="Amino acid/polyamine transporter I"/>
    <property type="match status" value="1"/>
</dbReference>
<feature type="transmembrane region" description="Helical" evidence="6">
    <location>
        <begin position="35"/>
        <end position="57"/>
    </location>
</feature>
<dbReference type="Proteomes" id="UP001203852">
    <property type="component" value="Unassembled WGS sequence"/>
</dbReference>
<evidence type="ECO:0000256" key="6">
    <source>
        <dbReference type="SAM" id="Phobius"/>
    </source>
</evidence>
<keyword evidence="3 6" id="KW-0812">Transmembrane</keyword>
<dbReference type="EMBL" id="MU404354">
    <property type="protein sequence ID" value="KAI1613406.1"/>
    <property type="molecule type" value="Genomic_DNA"/>
</dbReference>
<organism evidence="7 8">
    <name type="scientific">Exophiala viscosa</name>
    <dbReference type="NCBI Taxonomy" id="2486360"/>
    <lineage>
        <taxon>Eukaryota</taxon>
        <taxon>Fungi</taxon>
        <taxon>Dikarya</taxon>
        <taxon>Ascomycota</taxon>
        <taxon>Pezizomycotina</taxon>
        <taxon>Eurotiomycetes</taxon>
        <taxon>Chaetothyriomycetidae</taxon>
        <taxon>Chaetothyriales</taxon>
        <taxon>Herpotrichiellaceae</taxon>
        <taxon>Exophiala</taxon>
    </lineage>
</organism>
<dbReference type="GO" id="GO:0022857">
    <property type="term" value="F:transmembrane transporter activity"/>
    <property type="evidence" value="ECO:0007669"/>
    <property type="project" value="InterPro"/>
</dbReference>
<evidence type="ECO:0000256" key="1">
    <source>
        <dbReference type="ARBA" id="ARBA00004141"/>
    </source>
</evidence>
<evidence type="ECO:0000313" key="7">
    <source>
        <dbReference type="EMBL" id="KAI1613406.1"/>
    </source>
</evidence>
<feature type="transmembrane region" description="Helical" evidence="6">
    <location>
        <begin position="162"/>
        <end position="184"/>
    </location>
</feature>
<evidence type="ECO:0000256" key="4">
    <source>
        <dbReference type="ARBA" id="ARBA00022989"/>
    </source>
</evidence>
<dbReference type="GO" id="GO:0016020">
    <property type="term" value="C:membrane"/>
    <property type="evidence" value="ECO:0007669"/>
    <property type="project" value="UniProtKB-SubCell"/>
</dbReference>
<proteinExistence type="predicted"/>
<feature type="transmembrane region" description="Helical" evidence="6">
    <location>
        <begin position="190"/>
        <end position="208"/>
    </location>
</feature>
<comment type="caution">
    <text evidence="7">The sequence shown here is derived from an EMBL/GenBank/DDBJ whole genome shotgun (WGS) entry which is preliminary data.</text>
</comment>
<dbReference type="Pfam" id="PF13520">
    <property type="entry name" value="AA_permease_2"/>
    <property type="match status" value="1"/>
</dbReference>
<feature type="transmembrane region" description="Helical" evidence="6">
    <location>
        <begin position="229"/>
        <end position="249"/>
    </location>
</feature>
<evidence type="ECO:0000313" key="8">
    <source>
        <dbReference type="Proteomes" id="UP001203852"/>
    </source>
</evidence>
<feature type="transmembrane region" description="Helical" evidence="6">
    <location>
        <begin position="269"/>
        <end position="290"/>
    </location>
</feature>
<evidence type="ECO:0000256" key="5">
    <source>
        <dbReference type="ARBA" id="ARBA00023136"/>
    </source>
</evidence>
<dbReference type="PANTHER" id="PTHR45649">
    <property type="entry name" value="AMINO-ACID PERMEASE BAT1"/>
    <property type="match status" value="1"/>
</dbReference>
<protein>
    <submittedName>
        <fullName evidence="7">Amino acid permease</fullName>
    </submittedName>
</protein>
<name>A0AAN6DVJ8_9EURO</name>
<sequence length="533" mass="57139">MTTPTMDDTVPDTTVSADEAALRAQGHKGELPRQFSAFSALSLAFVITNSWIGYAAVFVTPLLAGGGPAVFWGVIVSFVVCTLITLGMAELASAFPSSGGQYHFTFMVSSPKTKAAGAFVTGWLSALAWCLTATSGASFTAQIVMAIASFDNPNYVAERWQVYLVFLLITILACAIVCLLPKLLPKLEEFFFWCSILAFLVTSIACVAMNKNKEPASTVFTTYTNQTGWSDGTSFMIGLGSCMYIFVATDAATHIAEEVPNPGHNIPRVMWMTPLIGIVTTLLFLLATLFSATDLDAISASALPILTLYSQATNSTPATIFFSFWLLLNYFGATIGCITTSGRLTWAFARDNGVWYSSHVAKVDSRLETPVVATVCCSIFIALYGLIYIGSTTAFNSIVSMSILSLNLTYVIPQGIVLFRGRDKVLPARALNLGRFGPVINAISCLWVAVYVVIFCLPVFVPPTVNDMNYLSPVAVGIVLLILVAWYGGKRKTFTGPNVQFDQGLVTEGVSLAGSSDVPVAEGEKTAQTESKG</sequence>
<feature type="transmembrane region" description="Helical" evidence="6">
    <location>
        <begin position="468"/>
        <end position="488"/>
    </location>
</feature>
<feature type="transmembrane region" description="Helical" evidence="6">
    <location>
        <begin position="370"/>
        <end position="389"/>
    </location>
</feature>
<dbReference type="PIRSF" id="PIRSF006060">
    <property type="entry name" value="AA_transporter"/>
    <property type="match status" value="1"/>
</dbReference>
<gene>
    <name evidence="7" type="ORF">EDD36DRAFT_465531</name>
</gene>
<accession>A0AAN6DVJ8</accession>
<feature type="transmembrane region" description="Helical" evidence="6">
    <location>
        <begin position="439"/>
        <end position="462"/>
    </location>
</feature>
<feature type="transmembrane region" description="Helical" evidence="6">
    <location>
        <begin position="69"/>
        <end position="89"/>
    </location>
</feature>
<comment type="subcellular location">
    <subcellularLocation>
        <location evidence="1">Membrane</location>
        <topology evidence="1">Multi-pass membrane protein</topology>
    </subcellularLocation>
</comment>
<dbReference type="AlphaFoldDB" id="A0AAN6DVJ8"/>
<dbReference type="InterPro" id="IPR002293">
    <property type="entry name" value="AA/rel_permease1"/>
</dbReference>
<evidence type="ECO:0000256" key="2">
    <source>
        <dbReference type="ARBA" id="ARBA00022448"/>
    </source>
</evidence>
<feature type="transmembrane region" description="Helical" evidence="6">
    <location>
        <begin position="126"/>
        <end position="150"/>
    </location>
</feature>
<dbReference type="PANTHER" id="PTHR45649:SF11">
    <property type="entry name" value="TRANSPORTER, PUTATIVE (EUROFUNG)-RELATED"/>
    <property type="match status" value="1"/>
</dbReference>
<evidence type="ECO:0000256" key="3">
    <source>
        <dbReference type="ARBA" id="ARBA00022692"/>
    </source>
</evidence>
<keyword evidence="4 6" id="KW-1133">Transmembrane helix</keyword>
<reference evidence="7" key="1">
    <citation type="journal article" date="2022" name="bioRxiv">
        <title>Deciphering the potential niche of two novel black yeast fungi from a biological soil crust based on their genomes, phenotypes, and melanin regulation.</title>
        <authorList>
            <consortium name="DOE Joint Genome Institute"/>
            <person name="Carr E.C."/>
            <person name="Barton Q."/>
            <person name="Grambo S."/>
            <person name="Sullivan M."/>
            <person name="Renfro C.M."/>
            <person name="Kuo A."/>
            <person name="Pangilinan J."/>
            <person name="Lipzen A."/>
            <person name="Keymanesh K."/>
            <person name="Savage E."/>
            <person name="Barry K."/>
            <person name="Grigoriev I.V."/>
            <person name="Riekhof W.R."/>
            <person name="Harris S.S."/>
        </authorList>
    </citation>
    <scope>NUCLEOTIDE SEQUENCE</scope>
    <source>
        <strain evidence="7">JF 03-4F</strain>
    </source>
</reference>
<keyword evidence="5 6" id="KW-0472">Membrane</keyword>
<keyword evidence="8" id="KW-1185">Reference proteome</keyword>
<feature type="transmembrane region" description="Helical" evidence="6">
    <location>
        <begin position="395"/>
        <end position="419"/>
    </location>
</feature>